<feature type="compositionally biased region" description="Pro residues" evidence="1">
    <location>
        <begin position="562"/>
        <end position="573"/>
    </location>
</feature>
<dbReference type="KEGG" id="smo:SELMODRAFT_405025"/>
<dbReference type="InParanoid" id="D8QY54"/>
<dbReference type="PANTHER" id="PTHR10378">
    <property type="entry name" value="LIM DOMAIN-BINDING PROTEIN"/>
    <property type="match status" value="1"/>
</dbReference>
<gene>
    <name evidence="2" type="ORF">SELMODRAFT_405025</name>
</gene>
<sequence length="607" mass="67979">MARYAPVDALQHQHGKNEDFFLVDSNPPAISAPSFSFREANAFRSALNPSDAAAAIYHSLPDEWSGTTNAVPDTPLQQQQWLAQNSNLSGGPLWPGSHESLDGSGGGNDYAPDKKPRIEKQDSFDEDHHRRLPPALGLHGYIGDENLRKLQALQRQGSALEANQRIINALYSSRQAPSLQGAYHQLDQLKARQLTTSGHFVDGNLLRQYGIQHLVVDPSHQQQSLLQGHNYQPPFQSINHPVFQVQYQQQGGANPLYSQPRLQVAYGLKPEGIKHPLSLAAYAKCSQVLTLCIQEQRRKPSDNSVQFWRNLFQTFFTENATQRWCLSCYNSCPVGRHAQGLFPMDHWKCNLCVVEPGRGFEAGVDVLPRLFKIKFDSGLLEELFFLELPDERYALSSGFAVFEYARAVHESSFPEVRICSWEFCTKSHEEVVPRKNLLQQVHQLSNLVHEVEKEGFDASVENLKNHCNAFHLAAKQLAVKIDAPSVNDLGFSKRYIRCLQIAEVVNSMEDLVTFSKKTGLGPIESLSKFPNLRKRPLDDSSPQSSITYLPSHPDNNRLSSPPATPYHHPPPPELRAASKRYPFLHADGDGALGGPAELTRHPAERDE</sequence>
<dbReference type="eggNOG" id="ENOG502SB1G">
    <property type="taxonomic scope" value="Eukaryota"/>
</dbReference>
<feature type="compositionally biased region" description="Basic and acidic residues" evidence="1">
    <location>
        <begin position="598"/>
        <end position="607"/>
    </location>
</feature>
<dbReference type="InterPro" id="IPR029005">
    <property type="entry name" value="LIM-bd/SEUSS"/>
</dbReference>
<dbReference type="Proteomes" id="UP000001514">
    <property type="component" value="Unassembled WGS sequence"/>
</dbReference>
<organism evidence="3">
    <name type="scientific">Selaginella moellendorffii</name>
    <name type="common">Spikemoss</name>
    <dbReference type="NCBI Taxonomy" id="88036"/>
    <lineage>
        <taxon>Eukaryota</taxon>
        <taxon>Viridiplantae</taxon>
        <taxon>Streptophyta</taxon>
        <taxon>Embryophyta</taxon>
        <taxon>Tracheophyta</taxon>
        <taxon>Lycopodiopsida</taxon>
        <taxon>Selaginellales</taxon>
        <taxon>Selaginellaceae</taxon>
        <taxon>Selaginella</taxon>
    </lineage>
</organism>
<keyword evidence="3" id="KW-1185">Reference proteome</keyword>
<dbReference type="HOGENOM" id="CLU_450094_0_0_1"/>
<feature type="region of interest" description="Disordered" evidence="1">
    <location>
        <begin position="525"/>
        <end position="607"/>
    </location>
</feature>
<feature type="region of interest" description="Disordered" evidence="1">
    <location>
        <begin position="86"/>
        <end position="128"/>
    </location>
</feature>
<dbReference type="GO" id="GO:0000122">
    <property type="term" value="P:negative regulation of transcription by RNA polymerase II"/>
    <property type="evidence" value="ECO:0000318"/>
    <property type="project" value="GO_Central"/>
</dbReference>
<dbReference type="GO" id="GO:0045944">
    <property type="term" value="P:positive regulation of transcription by RNA polymerase II"/>
    <property type="evidence" value="ECO:0000318"/>
    <property type="project" value="GO_Central"/>
</dbReference>
<evidence type="ECO:0000313" key="3">
    <source>
        <dbReference type="Proteomes" id="UP000001514"/>
    </source>
</evidence>
<protein>
    <submittedName>
        <fullName evidence="2">Uncharacterized protein</fullName>
    </submittedName>
</protein>
<reference evidence="2 3" key="1">
    <citation type="journal article" date="2011" name="Science">
        <title>The Selaginella genome identifies genetic changes associated with the evolution of vascular plants.</title>
        <authorList>
            <person name="Banks J.A."/>
            <person name="Nishiyama T."/>
            <person name="Hasebe M."/>
            <person name="Bowman J.L."/>
            <person name="Gribskov M."/>
            <person name="dePamphilis C."/>
            <person name="Albert V.A."/>
            <person name="Aono N."/>
            <person name="Aoyama T."/>
            <person name="Ambrose B.A."/>
            <person name="Ashton N.W."/>
            <person name="Axtell M.J."/>
            <person name="Barker E."/>
            <person name="Barker M.S."/>
            <person name="Bennetzen J.L."/>
            <person name="Bonawitz N.D."/>
            <person name="Chapple C."/>
            <person name="Cheng C."/>
            <person name="Correa L.G."/>
            <person name="Dacre M."/>
            <person name="DeBarry J."/>
            <person name="Dreyer I."/>
            <person name="Elias M."/>
            <person name="Engstrom E.M."/>
            <person name="Estelle M."/>
            <person name="Feng L."/>
            <person name="Finet C."/>
            <person name="Floyd S.K."/>
            <person name="Frommer W.B."/>
            <person name="Fujita T."/>
            <person name="Gramzow L."/>
            <person name="Gutensohn M."/>
            <person name="Harholt J."/>
            <person name="Hattori M."/>
            <person name="Heyl A."/>
            <person name="Hirai T."/>
            <person name="Hiwatashi Y."/>
            <person name="Ishikawa M."/>
            <person name="Iwata M."/>
            <person name="Karol K.G."/>
            <person name="Koehler B."/>
            <person name="Kolukisaoglu U."/>
            <person name="Kubo M."/>
            <person name="Kurata T."/>
            <person name="Lalonde S."/>
            <person name="Li K."/>
            <person name="Li Y."/>
            <person name="Litt A."/>
            <person name="Lyons E."/>
            <person name="Manning G."/>
            <person name="Maruyama T."/>
            <person name="Michael T.P."/>
            <person name="Mikami K."/>
            <person name="Miyazaki S."/>
            <person name="Morinaga S."/>
            <person name="Murata T."/>
            <person name="Mueller-Roeber B."/>
            <person name="Nelson D.R."/>
            <person name="Obara M."/>
            <person name="Oguri Y."/>
            <person name="Olmstead R.G."/>
            <person name="Onodera N."/>
            <person name="Petersen B.L."/>
            <person name="Pils B."/>
            <person name="Prigge M."/>
            <person name="Rensing S.A."/>
            <person name="Riano-Pachon D.M."/>
            <person name="Roberts A.W."/>
            <person name="Sato Y."/>
            <person name="Scheller H.V."/>
            <person name="Schulz B."/>
            <person name="Schulz C."/>
            <person name="Shakirov E.V."/>
            <person name="Shibagaki N."/>
            <person name="Shinohara N."/>
            <person name="Shippen D.E."/>
            <person name="Soerensen I."/>
            <person name="Sotooka R."/>
            <person name="Sugimoto N."/>
            <person name="Sugita M."/>
            <person name="Sumikawa N."/>
            <person name="Tanurdzic M."/>
            <person name="Theissen G."/>
            <person name="Ulvskov P."/>
            <person name="Wakazuki S."/>
            <person name="Weng J.K."/>
            <person name="Willats W.W."/>
            <person name="Wipf D."/>
            <person name="Wolf P.G."/>
            <person name="Yang L."/>
            <person name="Zimmer A.D."/>
            <person name="Zhu Q."/>
            <person name="Mitros T."/>
            <person name="Hellsten U."/>
            <person name="Loque D."/>
            <person name="Otillar R."/>
            <person name="Salamov A."/>
            <person name="Schmutz J."/>
            <person name="Shapiro H."/>
            <person name="Lindquist E."/>
            <person name="Lucas S."/>
            <person name="Rokhsar D."/>
            <person name="Grigoriev I.V."/>
        </authorList>
    </citation>
    <scope>NUCLEOTIDE SEQUENCE [LARGE SCALE GENOMIC DNA]</scope>
</reference>
<dbReference type="FunCoup" id="D8QY54">
    <property type="interactions" value="1480"/>
</dbReference>
<feature type="compositionally biased region" description="Basic and acidic residues" evidence="1">
    <location>
        <begin position="111"/>
        <end position="128"/>
    </location>
</feature>
<dbReference type="GO" id="GO:0003712">
    <property type="term" value="F:transcription coregulator activity"/>
    <property type="evidence" value="ECO:0000318"/>
    <property type="project" value="GO_Central"/>
</dbReference>
<dbReference type="Pfam" id="PF01803">
    <property type="entry name" value="LIM_bind"/>
    <property type="match status" value="1"/>
</dbReference>
<evidence type="ECO:0000256" key="1">
    <source>
        <dbReference type="SAM" id="MobiDB-lite"/>
    </source>
</evidence>
<dbReference type="EMBL" id="GL377568">
    <property type="protein sequence ID" value="EFJ35142.1"/>
    <property type="molecule type" value="Genomic_DNA"/>
</dbReference>
<name>D8QY54_SELML</name>
<accession>D8QY54</accession>
<dbReference type="Gramene" id="EFJ35142">
    <property type="protein sequence ID" value="EFJ35142"/>
    <property type="gene ID" value="SELMODRAFT_405025"/>
</dbReference>
<proteinExistence type="predicted"/>
<dbReference type="STRING" id="88036.D8QY54"/>
<dbReference type="AlphaFoldDB" id="D8QY54"/>
<dbReference type="GO" id="GO:0005634">
    <property type="term" value="C:nucleus"/>
    <property type="evidence" value="ECO:0000318"/>
    <property type="project" value="GO_Central"/>
</dbReference>
<evidence type="ECO:0000313" key="2">
    <source>
        <dbReference type="EMBL" id="EFJ35142.1"/>
    </source>
</evidence>
<dbReference type="GO" id="GO:0005667">
    <property type="term" value="C:transcription regulator complex"/>
    <property type="evidence" value="ECO:0000318"/>
    <property type="project" value="GO_Central"/>
</dbReference>